<dbReference type="GeneID" id="111149488"/>
<dbReference type="GO" id="GO:0031624">
    <property type="term" value="F:ubiquitin conjugating enzyme binding"/>
    <property type="evidence" value="ECO:0007669"/>
    <property type="project" value="TreeGrafter"/>
</dbReference>
<protein>
    <submittedName>
        <fullName evidence="3">Toll-interacting protein isoform X2</fullName>
    </submittedName>
</protein>
<dbReference type="GO" id="GO:0005737">
    <property type="term" value="C:cytoplasm"/>
    <property type="evidence" value="ECO:0007669"/>
    <property type="project" value="TreeGrafter"/>
</dbReference>
<accession>A0A2Y9JNT8</accession>
<dbReference type="GO" id="GO:0043130">
    <property type="term" value="F:ubiquitin binding"/>
    <property type="evidence" value="ECO:0007669"/>
    <property type="project" value="TreeGrafter"/>
</dbReference>
<evidence type="ECO:0000256" key="1">
    <source>
        <dbReference type="SAM" id="MobiDB-lite"/>
    </source>
</evidence>
<sequence>MGRPRRTRAPCAVVCCPLPRGSVASSCAHCVSLGRLSFCPEPPDPEPALPGKSDMQAAVHRTPHGASLCLSPQGKPRPRQPPRVAAGSPGSRCLFLEHWLLGTLGASAQSTVWRVPAPLLRGKAASCTKGSAGGKKGAGVCGFVGSLGRCWFELWVSVQLEIQAPSFVSLLVFSRNLAARRRSSSQWLQSKPTADTWVRVYVGELPRDFLRITPTAAQQQVQLDAQAAQQLQYGGAAGTVGRLSVTVVQVRAGAPQGGCTAPAVGTGGFSASFFWKRI</sequence>
<dbReference type="GO" id="GO:0006511">
    <property type="term" value="P:ubiquitin-dependent protein catabolic process"/>
    <property type="evidence" value="ECO:0007669"/>
    <property type="project" value="TreeGrafter"/>
</dbReference>
<gene>
    <name evidence="3" type="primary">LOC111149488</name>
</gene>
<dbReference type="RefSeq" id="XP_022362291.1">
    <property type="nucleotide sequence ID" value="XM_022506583.1"/>
</dbReference>
<dbReference type="PANTHER" id="PTHR16461">
    <property type="entry name" value="TOLL-INTERACTING PROTEIN"/>
    <property type="match status" value="1"/>
</dbReference>
<dbReference type="CTD" id="54472"/>
<dbReference type="AlphaFoldDB" id="A0A2Y9JNT8"/>
<evidence type="ECO:0000313" key="3">
    <source>
        <dbReference type="RefSeq" id="XP_022362291.1"/>
    </source>
</evidence>
<name>A0A2Y9JNT8_ENHLU</name>
<keyword evidence="2" id="KW-1185">Reference proteome</keyword>
<dbReference type="STRING" id="391180.A0A2Y9JNT8"/>
<dbReference type="PANTHER" id="PTHR16461:SF5">
    <property type="entry name" value="TOLL-INTERACTING PROTEIN"/>
    <property type="match status" value="1"/>
</dbReference>
<dbReference type="Proteomes" id="UP000248482">
    <property type="component" value="Unplaced"/>
</dbReference>
<proteinExistence type="predicted"/>
<feature type="region of interest" description="Disordered" evidence="1">
    <location>
        <begin position="67"/>
        <end position="86"/>
    </location>
</feature>
<reference evidence="3" key="1">
    <citation type="submission" date="2025-08" db="UniProtKB">
        <authorList>
            <consortium name="RefSeq"/>
        </authorList>
    </citation>
    <scope>IDENTIFICATION</scope>
    <source>
        <tissue evidence="3">Blood</tissue>
    </source>
</reference>
<evidence type="ECO:0000313" key="2">
    <source>
        <dbReference type="Proteomes" id="UP000248482"/>
    </source>
</evidence>
<organism evidence="2 3">
    <name type="scientific">Enhydra lutris kenyoni</name>
    <name type="common">northern sea otter</name>
    <dbReference type="NCBI Taxonomy" id="391180"/>
    <lineage>
        <taxon>Eukaryota</taxon>
        <taxon>Metazoa</taxon>
        <taxon>Chordata</taxon>
        <taxon>Craniata</taxon>
        <taxon>Vertebrata</taxon>
        <taxon>Euteleostomi</taxon>
        <taxon>Mammalia</taxon>
        <taxon>Eutheria</taxon>
        <taxon>Laurasiatheria</taxon>
        <taxon>Carnivora</taxon>
        <taxon>Caniformia</taxon>
        <taxon>Musteloidea</taxon>
        <taxon>Mustelidae</taxon>
        <taxon>Lutrinae</taxon>
        <taxon>Enhydra</taxon>
    </lineage>
</organism>